<comment type="caution">
    <text evidence="1">The sequence shown here is derived from an EMBL/GenBank/DDBJ whole genome shotgun (WGS) entry which is preliminary data.</text>
</comment>
<dbReference type="Proteomes" id="UP000276133">
    <property type="component" value="Unassembled WGS sequence"/>
</dbReference>
<sequence length="64" mass="7427">MIVLISKFNLKLQFALHLIDTVSCKNMLLDPLKKKSHNLAVVEKFLSILSINWLINIFITDRKC</sequence>
<dbReference type="AlphaFoldDB" id="A0A3M7P437"/>
<gene>
    <name evidence="1" type="ORF">BpHYR1_043087</name>
</gene>
<organism evidence="1 2">
    <name type="scientific">Brachionus plicatilis</name>
    <name type="common">Marine rotifer</name>
    <name type="synonym">Brachionus muelleri</name>
    <dbReference type="NCBI Taxonomy" id="10195"/>
    <lineage>
        <taxon>Eukaryota</taxon>
        <taxon>Metazoa</taxon>
        <taxon>Spiralia</taxon>
        <taxon>Gnathifera</taxon>
        <taxon>Rotifera</taxon>
        <taxon>Eurotatoria</taxon>
        <taxon>Monogononta</taxon>
        <taxon>Pseudotrocha</taxon>
        <taxon>Ploima</taxon>
        <taxon>Brachionidae</taxon>
        <taxon>Brachionus</taxon>
    </lineage>
</organism>
<dbReference type="EMBL" id="REGN01013524">
    <property type="protein sequence ID" value="RMZ93832.1"/>
    <property type="molecule type" value="Genomic_DNA"/>
</dbReference>
<evidence type="ECO:0000313" key="1">
    <source>
        <dbReference type="EMBL" id="RMZ93832.1"/>
    </source>
</evidence>
<accession>A0A3M7P437</accession>
<keyword evidence="2" id="KW-1185">Reference proteome</keyword>
<name>A0A3M7P437_BRAPC</name>
<protein>
    <submittedName>
        <fullName evidence="1">Uncharacterized protein</fullName>
    </submittedName>
</protein>
<evidence type="ECO:0000313" key="2">
    <source>
        <dbReference type="Proteomes" id="UP000276133"/>
    </source>
</evidence>
<reference evidence="1 2" key="1">
    <citation type="journal article" date="2018" name="Sci. Rep.">
        <title>Genomic signatures of local adaptation to the degree of environmental predictability in rotifers.</title>
        <authorList>
            <person name="Franch-Gras L."/>
            <person name="Hahn C."/>
            <person name="Garcia-Roger E.M."/>
            <person name="Carmona M.J."/>
            <person name="Serra M."/>
            <person name="Gomez A."/>
        </authorList>
    </citation>
    <scope>NUCLEOTIDE SEQUENCE [LARGE SCALE GENOMIC DNA]</scope>
    <source>
        <strain evidence="1">HYR1</strain>
    </source>
</reference>
<proteinExistence type="predicted"/>